<dbReference type="RefSeq" id="WP_066645780.1">
    <property type="nucleotide sequence ID" value="NZ_CP060286.1"/>
</dbReference>
<evidence type="ECO:0000313" key="4">
    <source>
        <dbReference type="Proteomes" id="UP000515909"/>
    </source>
</evidence>
<evidence type="ECO:0000313" key="2">
    <source>
        <dbReference type="EMBL" id="QNK39311.1"/>
    </source>
</evidence>
<protein>
    <submittedName>
        <fullName evidence="1">Uncharacterized protein</fullName>
    </submittedName>
</protein>
<dbReference type="Proteomes" id="UP000469440">
    <property type="component" value="Unassembled WGS sequence"/>
</dbReference>
<dbReference type="Proteomes" id="UP000515909">
    <property type="component" value="Chromosome"/>
</dbReference>
<name>A0A6N8HZC2_9FIRM</name>
<accession>A0A7G8T6S0</accession>
<gene>
    <name evidence="1" type="ORF">CAFE_18150</name>
    <name evidence="2" type="ORF">HCR03_11115</name>
</gene>
<reference evidence="2 4" key="2">
    <citation type="submission" date="2020-08" db="EMBL/GenBank/DDBJ databases">
        <title>The isolate Caproiciproducens sp. 7D4C2 produces n-caproate at mildly acidic conditions from hexoses: genome and rBOX comparison with related strains and chain-elongating bacteria.</title>
        <authorList>
            <person name="Esquivel-Elizondo S."/>
            <person name="Bagci C."/>
            <person name="Temovska M."/>
            <person name="Jeon B.S."/>
            <person name="Bessarab I."/>
            <person name="Williams R.B.H."/>
            <person name="Huson D.H."/>
            <person name="Angenent L.T."/>
        </authorList>
    </citation>
    <scope>NUCLEOTIDE SEQUENCE [LARGE SCALE GENOMIC DNA]</scope>
    <source>
        <strain evidence="2 4">7D4C2</strain>
    </source>
</reference>
<dbReference type="AlphaFoldDB" id="A0A6N8HZC2"/>
<sequence>MWISQKIIASQAERPAAELAKTTGGAAAQGAGEYRNLPFAGPWGIAYQPPNAAQAVIVSTSAGDACVGTLAADRGLKPGELLLYSSGGAELYLKNNGDIVINGKVFSREAANGS</sequence>
<organism evidence="1 3">
    <name type="scientific">Caproicibacter fermentans</name>
    <dbReference type="NCBI Taxonomy" id="2576756"/>
    <lineage>
        <taxon>Bacteria</taxon>
        <taxon>Bacillati</taxon>
        <taxon>Bacillota</taxon>
        <taxon>Clostridia</taxon>
        <taxon>Eubacteriales</taxon>
        <taxon>Acutalibacteraceae</taxon>
        <taxon>Caproicibacter</taxon>
    </lineage>
</organism>
<evidence type="ECO:0000313" key="1">
    <source>
        <dbReference type="EMBL" id="MVB11112.1"/>
    </source>
</evidence>
<reference evidence="1 3" key="1">
    <citation type="submission" date="2019-09" db="EMBL/GenBank/DDBJ databases">
        <title>Genome sequence of Clostridium sp. EA1.</title>
        <authorList>
            <person name="Poehlein A."/>
            <person name="Bengelsdorf F.R."/>
            <person name="Daniel R."/>
        </authorList>
    </citation>
    <scope>NUCLEOTIDE SEQUENCE [LARGE SCALE GENOMIC DNA]</scope>
    <source>
        <strain evidence="1 3">EA1</strain>
    </source>
</reference>
<accession>A0A6N8HZC2</accession>
<keyword evidence="3" id="KW-1185">Reference proteome</keyword>
<evidence type="ECO:0000313" key="3">
    <source>
        <dbReference type="Proteomes" id="UP000469440"/>
    </source>
</evidence>
<dbReference type="OrthoDB" id="1863725at2"/>
<dbReference type="EMBL" id="VWXL01000052">
    <property type="protein sequence ID" value="MVB11112.1"/>
    <property type="molecule type" value="Genomic_DNA"/>
</dbReference>
<dbReference type="KEGG" id="cfem:HCR03_11115"/>
<dbReference type="EMBL" id="CP060286">
    <property type="protein sequence ID" value="QNK39311.1"/>
    <property type="molecule type" value="Genomic_DNA"/>
</dbReference>
<proteinExistence type="predicted"/>